<dbReference type="PANTHER" id="PTHR37735:SF1">
    <property type="entry name" value="OS08G0567000 PROTEIN"/>
    <property type="match status" value="1"/>
</dbReference>
<keyword evidence="2" id="KW-0732">Signal</keyword>
<evidence type="ECO:0000256" key="2">
    <source>
        <dbReference type="SAM" id="SignalP"/>
    </source>
</evidence>
<accession>A0A1D1ZGK5</accession>
<organism evidence="4">
    <name type="scientific">Anthurium amnicola</name>
    <dbReference type="NCBI Taxonomy" id="1678845"/>
    <lineage>
        <taxon>Eukaryota</taxon>
        <taxon>Viridiplantae</taxon>
        <taxon>Streptophyta</taxon>
        <taxon>Embryophyta</taxon>
        <taxon>Tracheophyta</taxon>
        <taxon>Spermatophyta</taxon>
        <taxon>Magnoliopsida</taxon>
        <taxon>Liliopsida</taxon>
        <taxon>Araceae</taxon>
        <taxon>Pothoideae</taxon>
        <taxon>Potheae</taxon>
        <taxon>Anthurium</taxon>
    </lineage>
</organism>
<proteinExistence type="predicted"/>
<gene>
    <name evidence="4" type="primary">mqo_7</name>
    <name evidence="4" type="ORF">g.73503</name>
</gene>
<feature type="signal peptide" evidence="2">
    <location>
        <begin position="1"/>
        <end position="22"/>
    </location>
</feature>
<protein>
    <submittedName>
        <fullName evidence="4">Putative malate:quinone oxidoreductase</fullName>
    </submittedName>
</protein>
<evidence type="ECO:0000313" key="4">
    <source>
        <dbReference type="EMBL" id="JAT66116.1"/>
    </source>
</evidence>
<keyword evidence="1" id="KW-1133">Transmembrane helix</keyword>
<feature type="domain" description="DUF7794" evidence="3">
    <location>
        <begin position="25"/>
        <end position="291"/>
    </location>
</feature>
<evidence type="ECO:0000259" key="3">
    <source>
        <dbReference type="Pfam" id="PF25070"/>
    </source>
</evidence>
<dbReference type="EMBL" id="GDJX01001820">
    <property type="protein sequence ID" value="JAT66116.1"/>
    <property type="molecule type" value="Transcribed_RNA"/>
</dbReference>
<dbReference type="AlphaFoldDB" id="A0A1D1ZGK5"/>
<feature type="chain" id="PRO_5008900994" evidence="2">
    <location>
        <begin position="23"/>
        <end position="370"/>
    </location>
</feature>
<sequence length="370" mass="40077">MDLRNFHLLVLLSCLCLQQARVGSSNSAVFLDGTGQRYFRSQPDADGELNSISLSEVAATISVLLGVAPPASLPVESSLKLDKVLMPNPFNKPHAIILLEVEGIGDLSPSSESSISLVDSTFSSRIIGSSKAQIELSEENEVSLVSIAEPVECDAECTDKELGNLAQWLGGSYVGSLELQDGELEIPLASGTFLKLHVSKKSDRAFALSLVSLINGIKMAMEMHEDFAASTQRPVELLTGCFTGIKALNEYGSDDIVQQGLEIFHMTLAKLFGLLQKSYQGEIVGVLLLNKEPSANSGSMLDVNLRSRTSRLLEELGAVNATTAEVLLVRKTLAWITGVILFISTLIGIYYLLYMPFTRDTLLYSNVKLD</sequence>
<keyword evidence="1" id="KW-0812">Transmembrane</keyword>
<reference evidence="4" key="1">
    <citation type="submission" date="2015-07" db="EMBL/GenBank/DDBJ databases">
        <title>Transcriptome Assembly of Anthurium amnicola.</title>
        <authorList>
            <person name="Suzuki J."/>
        </authorList>
    </citation>
    <scope>NUCLEOTIDE SEQUENCE</scope>
</reference>
<dbReference type="PANTHER" id="PTHR37735">
    <property type="entry name" value="OS08G0567000 PROTEIN"/>
    <property type="match status" value="1"/>
</dbReference>
<name>A0A1D1ZGK5_9ARAE</name>
<dbReference type="InterPro" id="IPR056696">
    <property type="entry name" value="DUF7794"/>
</dbReference>
<evidence type="ECO:0000256" key="1">
    <source>
        <dbReference type="SAM" id="Phobius"/>
    </source>
</evidence>
<feature type="transmembrane region" description="Helical" evidence="1">
    <location>
        <begin position="333"/>
        <end position="353"/>
    </location>
</feature>
<dbReference type="GO" id="GO:0012505">
    <property type="term" value="C:endomembrane system"/>
    <property type="evidence" value="ECO:0007669"/>
    <property type="project" value="TreeGrafter"/>
</dbReference>
<keyword evidence="1" id="KW-0472">Membrane</keyword>
<dbReference type="Pfam" id="PF25070">
    <property type="entry name" value="DUF7794"/>
    <property type="match status" value="1"/>
</dbReference>